<sequence length="697" mass="76158">MPTSSVIWGNDRLQLEMAVGEDTPVRILRAGAPGSASRRREPAQPLVEIVAVGHGHMAVNLRNTATAVGSRLRYADHEAGVVNGWHELKIVQRDPVTRLVVTSRLRMPESAAALRCTTTVRNEGPEPVALQAVTSLAIGDPLGPRAPRELELFTGYSDWLGESRWERTPLASQSGMPHLDLGSHQRQDARGARAIVSHSTWSSGQRVPVGLLAVRDGGPAVVWQVEHNGPWRAEIAERLGDGRTTEVVLALLGPTDLDHQWLHLLAPGESFTTVPVALAYAEQGWQEAVAEITAYRRALRGTDRPRSPIVFNDYMNTLMGDPTSEKLYPLIDAAAAVGAEYFCIDAGWYDDDGDWWDSVGEWEPSTTRFPGGGLPAVLDRIRRAGMVPGLWLEPEVIGQRSALAARLPHAAFLQRGGRRILEHGRYLLDLRHPDAVKHLDAVVDRLVGDLGVGYLKLDYNITPGAGTDRDADSAGAGLLAHNRAHLAWLDDVLRRHPHLLIENCASGGMRADYALLSRLHLQSTSDQQNPILYPPVAASAPMSILPEQAGNWAYPQPEMTREEIVFTLCTGLAGRLYLSGRLDRMTEPQLALVRQAVELAKRTRDHLSSAVPRWPLGLPAWDDTWTVSALAGPELTLVTVWYRGSGPGEATLPLPSGEARVVFPRDDDGWVVERAGADALRLRAPAGPQARVIEIVR</sequence>
<dbReference type="Gene3D" id="2.70.98.60">
    <property type="entry name" value="alpha-galactosidase from lactobacil brevis"/>
    <property type="match status" value="1"/>
</dbReference>
<dbReference type="STRING" id="35622.SAMN04489764_1214"/>
<dbReference type="InterPro" id="IPR050985">
    <property type="entry name" value="Alpha-glycosidase_related"/>
</dbReference>
<dbReference type="InterPro" id="IPR017853">
    <property type="entry name" value="GH"/>
</dbReference>
<dbReference type="InterPro" id="IPR038417">
    <property type="entry name" value="Alpga-gal_N_sf"/>
</dbReference>
<dbReference type="RefSeq" id="WP_207549881.1">
    <property type="nucleotide sequence ID" value="NZ_FNKK01000002.1"/>
</dbReference>
<name>A0A1H1BZN8_9ACTN</name>
<dbReference type="CDD" id="cd14791">
    <property type="entry name" value="GH36"/>
    <property type="match status" value="1"/>
</dbReference>
<dbReference type="GO" id="GO:0016052">
    <property type="term" value="P:carbohydrate catabolic process"/>
    <property type="evidence" value="ECO:0007669"/>
    <property type="project" value="InterPro"/>
</dbReference>
<dbReference type="Gene3D" id="3.20.20.70">
    <property type="entry name" value="Aldolase class I"/>
    <property type="match status" value="1"/>
</dbReference>
<proteinExistence type="predicted"/>
<dbReference type="AlphaFoldDB" id="A0A1H1BZN8"/>
<organism evidence="3 4">
    <name type="scientific">Thermostaphylospora chromogena</name>
    <dbReference type="NCBI Taxonomy" id="35622"/>
    <lineage>
        <taxon>Bacteria</taxon>
        <taxon>Bacillati</taxon>
        <taxon>Actinomycetota</taxon>
        <taxon>Actinomycetes</taxon>
        <taxon>Streptosporangiales</taxon>
        <taxon>Thermomonosporaceae</taxon>
        <taxon>Thermostaphylospora</taxon>
    </lineage>
</organism>
<protein>
    <submittedName>
        <fullName evidence="3">Alpha-galactosidase</fullName>
    </submittedName>
</protein>
<accession>A0A1H1BZN8</accession>
<keyword evidence="2" id="KW-0326">Glycosidase</keyword>
<keyword evidence="4" id="KW-1185">Reference proteome</keyword>
<dbReference type="InterPro" id="IPR002252">
    <property type="entry name" value="Glyco_hydro_36"/>
</dbReference>
<dbReference type="GO" id="GO:0004557">
    <property type="term" value="F:alpha-galactosidase activity"/>
    <property type="evidence" value="ECO:0007669"/>
    <property type="project" value="InterPro"/>
</dbReference>
<dbReference type="PANTHER" id="PTHR43053:SF3">
    <property type="entry name" value="ALPHA-GALACTOSIDASE C-RELATED"/>
    <property type="match status" value="1"/>
</dbReference>
<evidence type="ECO:0000313" key="3">
    <source>
        <dbReference type="EMBL" id="SDQ57339.1"/>
    </source>
</evidence>
<dbReference type="Pfam" id="PF02065">
    <property type="entry name" value="Melibiase"/>
    <property type="match status" value="1"/>
</dbReference>
<dbReference type="SUPFAM" id="SSF51445">
    <property type="entry name" value="(Trans)glycosidases"/>
    <property type="match status" value="1"/>
</dbReference>
<evidence type="ECO:0000313" key="4">
    <source>
        <dbReference type="Proteomes" id="UP000217103"/>
    </source>
</evidence>
<gene>
    <name evidence="3" type="ORF">SAMN04489764_1214</name>
</gene>
<dbReference type="InterPro" id="IPR013785">
    <property type="entry name" value="Aldolase_TIM"/>
</dbReference>
<evidence type="ECO:0000256" key="1">
    <source>
        <dbReference type="ARBA" id="ARBA00022801"/>
    </source>
</evidence>
<dbReference type="PANTHER" id="PTHR43053">
    <property type="entry name" value="GLYCOSIDASE FAMILY 31"/>
    <property type="match status" value="1"/>
</dbReference>
<reference evidence="3 4" key="1">
    <citation type="submission" date="2016-10" db="EMBL/GenBank/DDBJ databases">
        <authorList>
            <person name="de Groot N.N."/>
        </authorList>
    </citation>
    <scope>NUCLEOTIDE SEQUENCE [LARGE SCALE GENOMIC DNA]</scope>
    <source>
        <strain evidence="3 4">DSM 43794</strain>
    </source>
</reference>
<dbReference type="Proteomes" id="UP000217103">
    <property type="component" value="Unassembled WGS sequence"/>
</dbReference>
<dbReference type="PRINTS" id="PR00743">
    <property type="entry name" value="GLHYDRLASE36"/>
</dbReference>
<keyword evidence="1" id="KW-0378">Hydrolase</keyword>
<evidence type="ECO:0000256" key="2">
    <source>
        <dbReference type="ARBA" id="ARBA00023295"/>
    </source>
</evidence>
<dbReference type="EMBL" id="FNKK01000002">
    <property type="protein sequence ID" value="SDQ57339.1"/>
    <property type="molecule type" value="Genomic_DNA"/>
</dbReference>